<evidence type="ECO:0000313" key="2">
    <source>
        <dbReference type="EMBL" id="ELW62957.1"/>
    </source>
</evidence>
<evidence type="ECO:0000313" key="3">
    <source>
        <dbReference type="Proteomes" id="UP000011518"/>
    </source>
</evidence>
<dbReference type="EMBL" id="KB320797">
    <property type="protein sequence ID" value="ELW62957.1"/>
    <property type="molecule type" value="Genomic_DNA"/>
</dbReference>
<name>L9KP66_TUPCH</name>
<reference evidence="3" key="2">
    <citation type="journal article" date="2013" name="Nat. Commun.">
        <title>Genome of the Chinese tree shrew.</title>
        <authorList>
            <person name="Fan Y."/>
            <person name="Huang Z.Y."/>
            <person name="Cao C.C."/>
            <person name="Chen C.S."/>
            <person name="Chen Y.X."/>
            <person name="Fan D.D."/>
            <person name="He J."/>
            <person name="Hou H.L."/>
            <person name="Hu L."/>
            <person name="Hu X.T."/>
            <person name="Jiang X.T."/>
            <person name="Lai R."/>
            <person name="Lang Y.S."/>
            <person name="Liang B."/>
            <person name="Liao S.G."/>
            <person name="Mu D."/>
            <person name="Ma Y.Y."/>
            <person name="Niu Y.Y."/>
            <person name="Sun X.Q."/>
            <person name="Xia J.Q."/>
            <person name="Xiao J."/>
            <person name="Xiong Z.Q."/>
            <person name="Xu L."/>
            <person name="Yang L."/>
            <person name="Zhang Y."/>
            <person name="Zhao W."/>
            <person name="Zhao X.D."/>
            <person name="Zheng Y.T."/>
            <person name="Zhou J.M."/>
            <person name="Zhu Y.B."/>
            <person name="Zhang G.J."/>
            <person name="Wang J."/>
            <person name="Yao Y.G."/>
        </authorList>
    </citation>
    <scope>NUCLEOTIDE SEQUENCE [LARGE SCALE GENOMIC DNA]</scope>
</reference>
<organism evidence="2 3">
    <name type="scientific">Tupaia chinensis</name>
    <name type="common">Chinese tree shrew</name>
    <name type="synonym">Tupaia belangeri chinensis</name>
    <dbReference type="NCBI Taxonomy" id="246437"/>
    <lineage>
        <taxon>Eukaryota</taxon>
        <taxon>Metazoa</taxon>
        <taxon>Chordata</taxon>
        <taxon>Craniata</taxon>
        <taxon>Vertebrata</taxon>
        <taxon>Euteleostomi</taxon>
        <taxon>Mammalia</taxon>
        <taxon>Eutheria</taxon>
        <taxon>Euarchontoglires</taxon>
        <taxon>Scandentia</taxon>
        <taxon>Tupaiidae</taxon>
        <taxon>Tupaia</taxon>
    </lineage>
</organism>
<accession>L9KP66</accession>
<dbReference type="AlphaFoldDB" id="L9KP66"/>
<evidence type="ECO:0000256" key="1">
    <source>
        <dbReference type="SAM" id="MobiDB-lite"/>
    </source>
</evidence>
<proteinExistence type="predicted"/>
<protein>
    <submittedName>
        <fullName evidence="2">Uncharacterized protein</fullName>
    </submittedName>
</protein>
<feature type="region of interest" description="Disordered" evidence="1">
    <location>
        <begin position="1"/>
        <end position="32"/>
    </location>
</feature>
<reference evidence="3" key="1">
    <citation type="submission" date="2012-07" db="EMBL/GenBank/DDBJ databases">
        <title>Genome of the Chinese tree shrew, a rising model animal genetically related to primates.</title>
        <authorList>
            <person name="Zhang G."/>
            <person name="Fan Y."/>
            <person name="Yao Y."/>
            <person name="Huang Z."/>
        </authorList>
    </citation>
    <scope>NUCLEOTIDE SEQUENCE [LARGE SCALE GENOMIC DNA]</scope>
</reference>
<keyword evidence="3" id="KW-1185">Reference proteome</keyword>
<dbReference type="InParanoid" id="L9KP66"/>
<dbReference type="Proteomes" id="UP000011518">
    <property type="component" value="Unassembled WGS sequence"/>
</dbReference>
<sequence>MAVGSEQRRKTQQKGLDGKLKATGNSDGTRPKQRFKAKMGCVEMYTTVPTHRHNCLYCQDQQPFRLRCAKFEAHISS</sequence>
<gene>
    <name evidence="2" type="ORF">TREES_T100001739</name>
</gene>